<dbReference type="EMBL" id="JACXZA010000014">
    <property type="protein sequence ID" value="MBD3922942.1"/>
    <property type="molecule type" value="Genomic_DNA"/>
</dbReference>
<protein>
    <submittedName>
        <fullName evidence="2">DUF2500 domain-containing protein</fullName>
    </submittedName>
</protein>
<reference evidence="2 3" key="1">
    <citation type="submission" date="2020-09" db="EMBL/GenBank/DDBJ databases">
        <title>Paenibacillus sp. strain PR3 16S rRNA gene Genome sequencing and assembly.</title>
        <authorList>
            <person name="Kim J."/>
        </authorList>
    </citation>
    <scope>NUCLEOTIDE SEQUENCE [LARGE SCALE GENOMIC DNA]</scope>
    <source>
        <strain evidence="2 3">PR3</strain>
    </source>
</reference>
<feature type="transmembrane region" description="Helical" evidence="1">
    <location>
        <begin position="6"/>
        <end position="24"/>
    </location>
</feature>
<gene>
    <name evidence="2" type="ORF">H8B09_29815</name>
</gene>
<keyword evidence="1" id="KW-0812">Transmembrane</keyword>
<comment type="caution">
    <text evidence="2">The sequence shown here is derived from an EMBL/GenBank/DDBJ whole genome shotgun (WGS) entry which is preliminary data.</text>
</comment>
<sequence length="113" mass="12873">MPLVFKLFGGLILLFIVGTFIFIISKGLISWTSNNRAEVIKKKCKVVDKRTEVWGGSGDSSANTNYHITFEFEDRSRIELQVRGDRFGLYVVGDIGELTYQGTRFVEFVRTID</sequence>
<proteinExistence type="predicted"/>
<name>A0ABR8N634_9BACL</name>
<evidence type="ECO:0000256" key="1">
    <source>
        <dbReference type="SAM" id="Phobius"/>
    </source>
</evidence>
<keyword evidence="1" id="KW-0472">Membrane</keyword>
<dbReference type="InterPro" id="IPR019635">
    <property type="entry name" value="DUF2500"/>
</dbReference>
<dbReference type="Pfam" id="PF10694">
    <property type="entry name" value="DUF2500"/>
    <property type="match status" value="1"/>
</dbReference>
<keyword evidence="3" id="KW-1185">Reference proteome</keyword>
<evidence type="ECO:0000313" key="3">
    <source>
        <dbReference type="Proteomes" id="UP000609346"/>
    </source>
</evidence>
<keyword evidence="1" id="KW-1133">Transmembrane helix</keyword>
<dbReference type="Gene3D" id="2.40.50.660">
    <property type="match status" value="1"/>
</dbReference>
<organism evidence="2 3">
    <name type="scientific">Paenibacillus terricola</name>
    <dbReference type="NCBI Taxonomy" id="2763503"/>
    <lineage>
        <taxon>Bacteria</taxon>
        <taxon>Bacillati</taxon>
        <taxon>Bacillota</taxon>
        <taxon>Bacilli</taxon>
        <taxon>Bacillales</taxon>
        <taxon>Paenibacillaceae</taxon>
        <taxon>Paenibacillus</taxon>
    </lineage>
</organism>
<evidence type="ECO:0000313" key="2">
    <source>
        <dbReference type="EMBL" id="MBD3922942.1"/>
    </source>
</evidence>
<accession>A0ABR8N634</accession>
<dbReference type="Proteomes" id="UP000609346">
    <property type="component" value="Unassembled WGS sequence"/>
</dbReference>